<proteinExistence type="predicted"/>
<gene>
    <name evidence="1" type="ORF">BaRGS_00039661</name>
</gene>
<dbReference type="EMBL" id="JACVVK020000711">
    <property type="protein sequence ID" value="KAK7452837.1"/>
    <property type="molecule type" value="Genomic_DNA"/>
</dbReference>
<dbReference type="Proteomes" id="UP001519460">
    <property type="component" value="Unassembled WGS sequence"/>
</dbReference>
<protein>
    <submittedName>
        <fullName evidence="1">Uncharacterized protein</fullName>
    </submittedName>
</protein>
<organism evidence="1 2">
    <name type="scientific">Batillaria attramentaria</name>
    <dbReference type="NCBI Taxonomy" id="370345"/>
    <lineage>
        <taxon>Eukaryota</taxon>
        <taxon>Metazoa</taxon>
        <taxon>Spiralia</taxon>
        <taxon>Lophotrochozoa</taxon>
        <taxon>Mollusca</taxon>
        <taxon>Gastropoda</taxon>
        <taxon>Caenogastropoda</taxon>
        <taxon>Sorbeoconcha</taxon>
        <taxon>Cerithioidea</taxon>
        <taxon>Batillariidae</taxon>
        <taxon>Batillaria</taxon>
    </lineage>
</organism>
<reference evidence="1 2" key="1">
    <citation type="journal article" date="2023" name="Sci. Data">
        <title>Genome assembly of the Korean intertidal mud-creeper Batillaria attramentaria.</title>
        <authorList>
            <person name="Patra A.K."/>
            <person name="Ho P.T."/>
            <person name="Jun S."/>
            <person name="Lee S.J."/>
            <person name="Kim Y."/>
            <person name="Won Y.J."/>
        </authorList>
    </citation>
    <scope>NUCLEOTIDE SEQUENCE [LARGE SCALE GENOMIC DNA]</scope>
    <source>
        <strain evidence="1">Wonlab-2016</strain>
    </source>
</reference>
<dbReference type="AlphaFoldDB" id="A0ABD0J360"/>
<accession>A0ABD0J360</accession>
<evidence type="ECO:0000313" key="2">
    <source>
        <dbReference type="Proteomes" id="UP001519460"/>
    </source>
</evidence>
<sequence length="85" mass="9791">MGSPNSNPSRELLAASASAKTRPWPWLGPKAKRADDWFPQAPPLFSRTRELRRSVDCRENRHSRRLVLVANNHTRKILQKEVFGE</sequence>
<name>A0ABD0J360_9CAEN</name>
<evidence type="ECO:0000313" key="1">
    <source>
        <dbReference type="EMBL" id="KAK7452837.1"/>
    </source>
</evidence>
<comment type="caution">
    <text evidence="1">The sequence shown here is derived from an EMBL/GenBank/DDBJ whole genome shotgun (WGS) entry which is preliminary data.</text>
</comment>
<keyword evidence="2" id="KW-1185">Reference proteome</keyword>